<accession>A0A1S4CSZ9</accession>
<dbReference type="PANTHER" id="PTHR21146:SF0">
    <property type="entry name" value="BLOC-1-RELATED COMPLEX SUBUNIT 8"/>
    <property type="match status" value="1"/>
</dbReference>
<reference evidence="6" key="2">
    <citation type="submission" date="2025-08" db="UniProtKB">
        <authorList>
            <consortium name="RefSeq"/>
        </authorList>
    </citation>
    <scope>IDENTIFICATION</scope>
    <source>
        <tissue evidence="6">Leaf</tissue>
    </source>
</reference>
<dbReference type="RefSeq" id="XP_016504235.1">
    <property type="nucleotide sequence ID" value="XM_016648749.1"/>
</dbReference>
<proteinExistence type="inferred from homology"/>
<protein>
    <submittedName>
        <fullName evidence="6">Uncharacterized protein LOC107822227</fullName>
    </submittedName>
</protein>
<evidence type="ECO:0000313" key="5">
    <source>
        <dbReference type="Proteomes" id="UP000790787"/>
    </source>
</evidence>
<dbReference type="RefSeq" id="XP_016504235.2">
    <property type="nucleotide sequence ID" value="XM_016648749.2"/>
</dbReference>
<dbReference type="PaxDb" id="4097-A0A1S4CSZ9"/>
<gene>
    <name evidence="6" type="primary">LOC107822227</name>
</gene>
<name>A0A1S4CSZ9_TOBAC</name>
<comment type="similarity">
    <text evidence="2">Belongs to the BORCS8 family.</text>
</comment>
<evidence type="ECO:0000313" key="6">
    <source>
        <dbReference type="RefSeq" id="XP_016504235.2"/>
    </source>
</evidence>
<reference evidence="5" key="1">
    <citation type="journal article" date="2014" name="Nat. Commun.">
        <title>The tobacco genome sequence and its comparison with those of tomato and potato.</title>
        <authorList>
            <person name="Sierro N."/>
            <person name="Battey J.N."/>
            <person name="Ouadi S."/>
            <person name="Bakaher N."/>
            <person name="Bovet L."/>
            <person name="Willig A."/>
            <person name="Goepfert S."/>
            <person name="Peitsch M.C."/>
            <person name="Ivanov N.V."/>
        </authorList>
    </citation>
    <scope>NUCLEOTIDE SEQUENCE [LARGE SCALE GENOMIC DNA]</scope>
</reference>
<evidence type="ECO:0000256" key="4">
    <source>
        <dbReference type="ARBA" id="ARBA00023228"/>
    </source>
</evidence>
<dbReference type="OrthoDB" id="19830at2759"/>
<evidence type="ECO:0000256" key="3">
    <source>
        <dbReference type="ARBA" id="ARBA00023136"/>
    </source>
</evidence>
<dbReference type="PANTHER" id="PTHR21146">
    <property type="entry name" value="MEF2B PROTEIN"/>
    <property type="match status" value="1"/>
</dbReference>
<dbReference type="AlphaFoldDB" id="A0A1S4CSZ9"/>
<comment type="subcellular location">
    <subcellularLocation>
        <location evidence="1">Lysosome membrane</location>
    </subcellularLocation>
</comment>
<keyword evidence="4" id="KW-0458">Lysosome</keyword>
<organism evidence="5 6">
    <name type="scientific">Nicotiana tabacum</name>
    <name type="common">Common tobacco</name>
    <dbReference type="NCBI Taxonomy" id="4097"/>
    <lineage>
        <taxon>Eukaryota</taxon>
        <taxon>Viridiplantae</taxon>
        <taxon>Streptophyta</taxon>
        <taxon>Embryophyta</taxon>
        <taxon>Tracheophyta</taxon>
        <taxon>Spermatophyta</taxon>
        <taxon>Magnoliopsida</taxon>
        <taxon>eudicotyledons</taxon>
        <taxon>Gunneridae</taxon>
        <taxon>Pentapetalae</taxon>
        <taxon>asterids</taxon>
        <taxon>lamiids</taxon>
        <taxon>Solanales</taxon>
        <taxon>Solanaceae</taxon>
        <taxon>Nicotianoideae</taxon>
        <taxon>Nicotianeae</taxon>
        <taxon>Nicotiana</taxon>
    </lineage>
</organism>
<evidence type="ECO:0000256" key="1">
    <source>
        <dbReference type="ARBA" id="ARBA00004656"/>
    </source>
</evidence>
<keyword evidence="5" id="KW-1185">Reference proteome</keyword>
<keyword evidence="3" id="KW-0472">Membrane</keyword>
<dbReference type="GO" id="GO:0005765">
    <property type="term" value="C:lysosomal membrane"/>
    <property type="evidence" value="ECO:0007669"/>
    <property type="project" value="UniProtKB-SubCell"/>
</dbReference>
<sequence>MFNDDEPLAFKNMHEFSATDGFVEITESLADMIKFIANEPSMGLFYIQHHTQSAAPNLINLKNNIQEKSRDVTLHAEDSEDSITMIRSMKDCGAPIANEMIKDLRHSLAVVSKNKQLRKGLIRQSRSTFQLGRTSSWSPATWGRSTVPELDGESGYLSNIFRSTKEKANSFKWSQLESKESDVTYTDDALSAVAAGSLFSVSEANDEELPLSSPTNNELQVMQVNISMSNDQLLSSSEKYEEVMADKEAQLEEWLGGIGNSNTGPGENKLGRIIRESSH</sequence>
<dbReference type="Proteomes" id="UP000790787">
    <property type="component" value="Chromosome 4"/>
</dbReference>
<dbReference type="STRING" id="4097.A0A1S4CSZ9"/>
<dbReference type="KEGG" id="nta:107822227"/>
<dbReference type="Pfam" id="PF10167">
    <property type="entry name" value="BORCS8"/>
    <property type="match status" value="1"/>
</dbReference>
<evidence type="ECO:0000256" key="2">
    <source>
        <dbReference type="ARBA" id="ARBA00010463"/>
    </source>
</evidence>
<dbReference type="GeneID" id="107822227"/>
<dbReference type="InterPro" id="IPR019320">
    <property type="entry name" value="BORCS8"/>
</dbReference>